<organism evidence="1 2">
    <name type="scientific">Salmonella phage PST_H2</name>
    <dbReference type="NCBI Taxonomy" id="2978975"/>
    <lineage>
        <taxon>Viruses</taxon>
        <taxon>Duplodnaviria</taxon>
        <taxon>Heunggongvirae</taxon>
        <taxon>Uroviricota</taxon>
        <taxon>Caudoviricetes</taxon>
        <taxon>Autographivirales</taxon>
        <taxon>Autosignataviridae</taxon>
        <taxon>Molineuxvirinae</taxon>
        <taxon>Guangxivirus</taxon>
        <taxon>Guangxivirus PSTH2</taxon>
    </lineage>
</organism>
<evidence type="ECO:0000313" key="2">
    <source>
        <dbReference type="Proteomes" id="UP001060583"/>
    </source>
</evidence>
<keyword evidence="2" id="KW-1185">Reference proteome</keyword>
<dbReference type="EMBL" id="ON461912">
    <property type="protein sequence ID" value="UXQ88728.1"/>
    <property type="molecule type" value="Genomic_DNA"/>
</dbReference>
<reference evidence="1" key="1">
    <citation type="submission" date="2022-05" db="EMBL/GenBank/DDBJ databases">
        <authorList>
            <person name="Ma D."/>
        </authorList>
    </citation>
    <scope>NUCLEOTIDE SEQUENCE</scope>
</reference>
<accession>A0A977XR03</accession>
<dbReference type="Proteomes" id="UP001060583">
    <property type="component" value="Segment"/>
</dbReference>
<sequence length="66" mass="7687">MSKQIVEVIFKRSLSDILGGCPRVATFGNMKNFTVRQDGTLVVEWDNAKYIYPAHRIKRLKIYNKK</sequence>
<proteinExistence type="predicted"/>
<protein>
    <submittedName>
        <fullName evidence="1">Uncharacterized protein</fullName>
    </submittedName>
</protein>
<name>A0A977XR03_9CAUD</name>
<evidence type="ECO:0000313" key="1">
    <source>
        <dbReference type="EMBL" id="UXQ88728.1"/>
    </source>
</evidence>